<keyword evidence="1" id="KW-0732">Signal</keyword>
<evidence type="ECO:0000313" key="2">
    <source>
        <dbReference type="EMBL" id="KAJ4340858.1"/>
    </source>
</evidence>
<protein>
    <submittedName>
        <fullName evidence="2">Uncharacterized protein</fullName>
    </submittedName>
</protein>
<feature type="chain" id="PRO_5040769840" evidence="1">
    <location>
        <begin position="21"/>
        <end position="216"/>
    </location>
</feature>
<evidence type="ECO:0000256" key="1">
    <source>
        <dbReference type="SAM" id="SignalP"/>
    </source>
</evidence>
<reference evidence="2" key="1">
    <citation type="submission" date="2022-10" db="EMBL/GenBank/DDBJ databases">
        <title>Tapping the CABI collections for fungal endophytes: first genome assemblies for Collariella, Neodidymelliopsis, Ascochyta clinopodiicola, Didymella pomorum, Didymosphaeria variabile, Neocosmospora piperis and Neocucurbitaria cava.</title>
        <authorList>
            <person name="Hill R."/>
        </authorList>
    </citation>
    <scope>NUCLEOTIDE SEQUENCE</scope>
    <source>
        <strain evidence="2">IMI 360193</strain>
    </source>
</reference>
<accession>A0A9W8X5L6</accession>
<dbReference type="OrthoDB" id="3790293at2759"/>
<proteinExistence type="predicted"/>
<dbReference type="AlphaFoldDB" id="A0A9W8X5L6"/>
<dbReference type="EMBL" id="JAPEUV010000014">
    <property type="protein sequence ID" value="KAJ4340858.1"/>
    <property type="molecule type" value="Genomic_DNA"/>
</dbReference>
<comment type="caution">
    <text evidence="2">The sequence shown here is derived from an EMBL/GenBank/DDBJ whole genome shotgun (WGS) entry which is preliminary data.</text>
</comment>
<sequence>MKFSTIYSAVFAALAIGVSAGPVPNAASLEVISSDTAHSLDARAPPKGPVITSRYKDAVAAAAKAGKKLVPGKFYVFTIEWDLPSSVEGTFESKTELEKLQQKLGFEHVAVVAGEVIAKDRGRDAKKVTDLDFDAQFMDLVKDDDKVTSILRGPRKMDYMKKGQTLVWAKETTKAKASKANMEKAGKAYFDSPAHKKYNVDNNNCASFKDAALPQL</sequence>
<organism evidence="2 3">
    <name type="scientific">Didymella glomerata</name>
    <dbReference type="NCBI Taxonomy" id="749621"/>
    <lineage>
        <taxon>Eukaryota</taxon>
        <taxon>Fungi</taxon>
        <taxon>Dikarya</taxon>
        <taxon>Ascomycota</taxon>
        <taxon>Pezizomycotina</taxon>
        <taxon>Dothideomycetes</taxon>
        <taxon>Pleosporomycetidae</taxon>
        <taxon>Pleosporales</taxon>
        <taxon>Pleosporineae</taxon>
        <taxon>Didymellaceae</taxon>
        <taxon>Didymella</taxon>
    </lineage>
</organism>
<gene>
    <name evidence="2" type="ORF">N0V87_002212</name>
</gene>
<dbReference type="Proteomes" id="UP001140562">
    <property type="component" value="Unassembled WGS sequence"/>
</dbReference>
<feature type="signal peptide" evidence="1">
    <location>
        <begin position="1"/>
        <end position="20"/>
    </location>
</feature>
<name>A0A9W8X5L6_9PLEO</name>
<evidence type="ECO:0000313" key="3">
    <source>
        <dbReference type="Proteomes" id="UP001140562"/>
    </source>
</evidence>
<keyword evidence="3" id="KW-1185">Reference proteome</keyword>